<keyword evidence="10" id="KW-1185">Reference proteome</keyword>
<dbReference type="Gene3D" id="1.10.3470.10">
    <property type="entry name" value="ABC transporter involved in vitamin B12 uptake, BtuC"/>
    <property type="match status" value="2"/>
</dbReference>
<feature type="transmembrane region" description="Helical" evidence="8">
    <location>
        <begin position="254"/>
        <end position="272"/>
    </location>
</feature>
<feature type="transmembrane region" description="Helical" evidence="8">
    <location>
        <begin position="126"/>
        <end position="144"/>
    </location>
</feature>
<feature type="transmembrane region" description="Helical" evidence="8">
    <location>
        <begin position="68"/>
        <end position="87"/>
    </location>
</feature>
<gene>
    <name evidence="9" type="ORF">C5L14_00970</name>
</gene>
<feature type="transmembrane region" description="Helical" evidence="8">
    <location>
        <begin position="645"/>
        <end position="662"/>
    </location>
</feature>
<feature type="transmembrane region" description="Helical" evidence="8">
    <location>
        <begin position="485"/>
        <end position="507"/>
    </location>
</feature>
<dbReference type="OrthoDB" id="9811721at2"/>
<feature type="transmembrane region" description="Helical" evidence="8">
    <location>
        <begin position="308"/>
        <end position="332"/>
    </location>
</feature>
<dbReference type="GO" id="GO:0033214">
    <property type="term" value="P:siderophore-iron import into cell"/>
    <property type="evidence" value="ECO:0007669"/>
    <property type="project" value="TreeGrafter"/>
</dbReference>
<organism evidence="9 10">
    <name type="scientific">Labrys okinawensis</name>
    <dbReference type="NCBI Taxonomy" id="346911"/>
    <lineage>
        <taxon>Bacteria</taxon>
        <taxon>Pseudomonadati</taxon>
        <taxon>Pseudomonadota</taxon>
        <taxon>Alphaproteobacteria</taxon>
        <taxon>Hyphomicrobiales</taxon>
        <taxon>Xanthobacteraceae</taxon>
        <taxon>Labrys</taxon>
    </lineage>
</organism>
<dbReference type="InterPro" id="IPR037294">
    <property type="entry name" value="ABC_BtuC-like"/>
</dbReference>
<keyword evidence="5 8" id="KW-0812">Transmembrane</keyword>
<dbReference type="NCBIfam" id="NF007866">
    <property type="entry name" value="PRK10577.1-2"/>
    <property type="match status" value="1"/>
</dbReference>
<dbReference type="Pfam" id="PF01032">
    <property type="entry name" value="FecCD"/>
    <property type="match status" value="2"/>
</dbReference>
<dbReference type="AlphaFoldDB" id="A0A2S9QIL1"/>
<feature type="transmembrane region" description="Helical" evidence="8">
    <location>
        <begin position="397"/>
        <end position="419"/>
    </location>
</feature>
<evidence type="ECO:0000313" key="9">
    <source>
        <dbReference type="EMBL" id="PRH89196.1"/>
    </source>
</evidence>
<feature type="transmembrane region" description="Helical" evidence="8">
    <location>
        <begin position="431"/>
        <end position="450"/>
    </location>
</feature>
<evidence type="ECO:0000256" key="7">
    <source>
        <dbReference type="ARBA" id="ARBA00023136"/>
    </source>
</evidence>
<keyword evidence="4" id="KW-1003">Cell membrane</keyword>
<reference evidence="9 10" key="1">
    <citation type="submission" date="2018-02" db="EMBL/GenBank/DDBJ databases">
        <title>Whole genome sequencing of endophytic bacterium.</title>
        <authorList>
            <person name="Eedara R."/>
            <person name="Podile A.R."/>
        </authorList>
    </citation>
    <scope>NUCLEOTIDE SEQUENCE [LARGE SCALE GENOMIC DNA]</scope>
    <source>
        <strain evidence="9 10">RP1T</strain>
    </source>
</reference>
<evidence type="ECO:0000313" key="10">
    <source>
        <dbReference type="Proteomes" id="UP000237682"/>
    </source>
</evidence>
<sequence>MSKTPMVETARHRGATVLTASLLVAAGALSWWHIAGYLPAGFGLDALWAGNPADTAQMLLAYSFLPRLVVSLLCGATLGLAGALCQLSLRNPIASPTTLGIEAGASLALSVAMLWAPWLFAFGRVWSALAGGALAAAGVLALSWRRGLAPISVILAGLVTGLFCAALTAMLTLFKTEYLAGLFIWGSGSLSQQGWTVTVKLVPVLLAAALAAGMLARPLALLGLDDAKARSLGLSVATARLSALALAVVLSVNVVSAVGVIGFISLAAPVLARALGARRAGHQLAWSTVFGAGLLWLVDQAVQSADALSGLSLPTGAVTALLGAPLLIVLLVRQRSVPLVPPAAAVEKAPPSTTTTSRLIAVAVLLLILLALSTVIGRDGNGWHLSLGQELDRVVALRLPRAIAALAAGVMLGLAGCLLQRLTGNPMAGPEVMGVSAGAAFGLAIALFSLSTVGRGMQLLAAAIGAFAALAAILALDRKASPDRALIAGIAFGAMFDAVINVLMAGGDPRAMLLLNWMMGSTYAVDTTAALVSIATALLLFGGLLLTVRMLTILPLGRGMSSALGLNPGHSHVLTLALSALLAAAATLIVGPLSFVGLMAPHLARRLGMRRVTAELAGAALIGALVMVAADWFGRTIVFPRQIPAGLAASLIGCPSLIWLLARRSPS</sequence>
<dbReference type="PANTHER" id="PTHR30472:SF37">
    <property type="entry name" value="FE(3+) DICITRATE TRANSPORT SYSTEM PERMEASE PROTEIN FECD-RELATED"/>
    <property type="match status" value="1"/>
</dbReference>
<dbReference type="Proteomes" id="UP000237682">
    <property type="component" value="Unassembled WGS sequence"/>
</dbReference>
<evidence type="ECO:0000256" key="3">
    <source>
        <dbReference type="ARBA" id="ARBA00022448"/>
    </source>
</evidence>
<keyword evidence="7 8" id="KW-0472">Membrane</keyword>
<dbReference type="PANTHER" id="PTHR30472">
    <property type="entry name" value="FERRIC ENTEROBACTIN TRANSPORT SYSTEM PERMEASE PROTEIN"/>
    <property type="match status" value="1"/>
</dbReference>
<feature type="transmembrane region" description="Helical" evidence="8">
    <location>
        <begin position="151"/>
        <end position="174"/>
    </location>
</feature>
<dbReference type="InterPro" id="IPR000522">
    <property type="entry name" value="ABC_transptr_permease_BtuC"/>
</dbReference>
<comment type="subcellular location">
    <subcellularLocation>
        <location evidence="1">Cell membrane</location>
        <topology evidence="1">Multi-pass membrane protein</topology>
    </subcellularLocation>
</comment>
<keyword evidence="6 8" id="KW-1133">Transmembrane helix</keyword>
<comment type="similarity">
    <text evidence="2">Belongs to the binding-protein-dependent transport system permease family. FecCD subfamily.</text>
</comment>
<feature type="transmembrane region" description="Helical" evidence="8">
    <location>
        <begin position="99"/>
        <end position="120"/>
    </location>
</feature>
<feature type="transmembrane region" description="Helical" evidence="8">
    <location>
        <begin position="194"/>
        <end position="217"/>
    </location>
</feature>
<evidence type="ECO:0000256" key="5">
    <source>
        <dbReference type="ARBA" id="ARBA00022692"/>
    </source>
</evidence>
<feature type="transmembrane region" description="Helical" evidence="8">
    <location>
        <begin position="573"/>
        <end position="596"/>
    </location>
</feature>
<evidence type="ECO:0000256" key="4">
    <source>
        <dbReference type="ARBA" id="ARBA00022475"/>
    </source>
</evidence>
<evidence type="ECO:0000256" key="8">
    <source>
        <dbReference type="SAM" id="Phobius"/>
    </source>
</evidence>
<dbReference type="SUPFAM" id="SSF81345">
    <property type="entry name" value="ABC transporter involved in vitamin B12 uptake, BtuC"/>
    <property type="match status" value="2"/>
</dbReference>
<name>A0A2S9QIL1_9HYPH</name>
<dbReference type="GO" id="GO:0022857">
    <property type="term" value="F:transmembrane transporter activity"/>
    <property type="evidence" value="ECO:0007669"/>
    <property type="project" value="InterPro"/>
</dbReference>
<accession>A0A2S9QIL1</accession>
<evidence type="ECO:0000256" key="6">
    <source>
        <dbReference type="ARBA" id="ARBA00022989"/>
    </source>
</evidence>
<dbReference type="EMBL" id="PUEJ01000001">
    <property type="protein sequence ID" value="PRH89196.1"/>
    <property type="molecule type" value="Genomic_DNA"/>
</dbReference>
<keyword evidence="3" id="KW-0813">Transport</keyword>
<comment type="caution">
    <text evidence="9">The sequence shown here is derived from an EMBL/GenBank/DDBJ whole genome shotgun (WGS) entry which is preliminary data.</text>
</comment>
<feature type="transmembrane region" description="Helical" evidence="8">
    <location>
        <begin position="616"/>
        <end position="633"/>
    </location>
</feature>
<dbReference type="CDD" id="cd06550">
    <property type="entry name" value="TM_ABC_iron-siderophores_like"/>
    <property type="match status" value="2"/>
</dbReference>
<dbReference type="GO" id="GO:0005886">
    <property type="term" value="C:plasma membrane"/>
    <property type="evidence" value="ECO:0007669"/>
    <property type="project" value="UniProtKB-SubCell"/>
</dbReference>
<feature type="transmembrane region" description="Helical" evidence="8">
    <location>
        <begin position="359"/>
        <end position="377"/>
    </location>
</feature>
<evidence type="ECO:0000256" key="1">
    <source>
        <dbReference type="ARBA" id="ARBA00004651"/>
    </source>
</evidence>
<feature type="transmembrane region" description="Helical" evidence="8">
    <location>
        <begin position="284"/>
        <end position="302"/>
    </location>
</feature>
<feature type="transmembrane region" description="Helical" evidence="8">
    <location>
        <begin position="456"/>
        <end position="476"/>
    </location>
</feature>
<feature type="transmembrane region" description="Helical" evidence="8">
    <location>
        <begin position="527"/>
        <end position="552"/>
    </location>
</feature>
<evidence type="ECO:0000256" key="2">
    <source>
        <dbReference type="ARBA" id="ARBA00007935"/>
    </source>
</evidence>
<proteinExistence type="inferred from homology"/>
<protein>
    <submittedName>
        <fullName evidence="9">Fe(3+)-hydroxamate ABC transporter permease FhuB</fullName>
    </submittedName>
</protein>